<sequence>MRRRSIGPETGAVNYEHGSQGLLAGLLNRVLFRGGTQSLLARILHGGGGRGGLETRNSLLLTDSSAAADKRSHGSRRPVPLSLDTRHSPAPPSLLSGFTSFLDHEHSKPHKAPNASHTGGPNRDNGDDDTAGPMQSAEEFAAVLEETPASEIARVLAERRDEYSELLRKLERARRAAARQLNNIDERIGQAANERRIIDERIAAAAAASSLFSAAAPVEPPESSPSATEAAAVDAQYEQDDVPRLRQLAHVLVGHYGAITGLDYDPVLGLVAAGSVDTQARVWDAATGANKYVVGGHSDSVRGVQFYDGFLLTASSDSRIRMWDLALLDSVQPQAHGASTTPPMSPSMCRSIAPVDLCCETAFMGHADAITCFHAADGTLISGSADRTVREWDLATGALRQSIDVTWATRHAPRATRTDVPPRGTERGDAGFIGALQFYQCALATGTADGVLRLWDLRTGQAHRQLLGHTQPITSLQFDDRSVVSGSLDGSAMLWDLRTGRVMQHLKFAAPVTSVRLVRQRSAGYAAYDAQCWVAASDSALHHCRASSMQRVAYASDYGLLGPAMRHSSAFGADNSATTTRIHHCADDDTLVSGDSSGTVKLWKI</sequence>
<dbReference type="InterPro" id="IPR020472">
    <property type="entry name" value="WD40_PAC1"/>
</dbReference>
<keyword evidence="7" id="KW-1185">Reference proteome</keyword>
<dbReference type="InterPro" id="IPR036322">
    <property type="entry name" value="WD40_repeat_dom_sf"/>
</dbReference>
<dbReference type="CDD" id="cd00200">
    <property type="entry name" value="WD40"/>
    <property type="match status" value="1"/>
</dbReference>
<keyword evidence="2" id="KW-0677">Repeat</keyword>
<evidence type="ECO:0000256" key="2">
    <source>
        <dbReference type="ARBA" id="ARBA00022737"/>
    </source>
</evidence>
<dbReference type="Pfam" id="PF00400">
    <property type="entry name" value="WD40"/>
    <property type="match status" value="4"/>
</dbReference>
<feature type="repeat" description="WD" evidence="3">
    <location>
        <begin position="443"/>
        <end position="465"/>
    </location>
</feature>
<dbReference type="PROSITE" id="PS00678">
    <property type="entry name" value="WD_REPEATS_1"/>
    <property type="match status" value="4"/>
</dbReference>
<dbReference type="OrthoDB" id="496at2759"/>
<feature type="repeat" description="WD" evidence="3">
    <location>
        <begin position="252"/>
        <end position="293"/>
    </location>
</feature>
<gene>
    <name evidence="6" type="primary">MDV1</name>
    <name evidence="6" type="ORF">H4R26_000426</name>
</gene>
<dbReference type="PROSITE" id="PS50082">
    <property type="entry name" value="WD_REPEATS_2"/>
    <property type="match status" value="6"/>
</dbReference>
<reference evidence="6" key="1">
    <citation type="submission" date="2022-07" db="EMBL/GenBank/DDBJ databases">
        <title>Phylogenomic reconstructions and comparative analyses of Kickxellomycotina fungi.</title>
        <authorList>
            <person name="Reynolds N.K."/>
            <person name="Stajich J.E."/>
            <person name="Barry K."/>
            <person name="Grigoriev I.V."/>
            <person name="Crous P."/>
            <person name="Smith M.E."/>
        </authorList>
    </citation>
    <scope>NUCLEOTIDE SEQUENCE</scope>
    <source>
        <strain evidence="6">IMI 214461</strain>
    </source>
</reference>
<dbReference type="PRINTS" id="PR00320">
    <property type="entry name" value="GPROTEINBRPT"/>
</dbReference>
<dbReference type="AlphaFoldDB" id="A0A9W8EM57"/>
<dbReference type="InterPro" id="IPR050349">
    <property type="entry name" value="WD_LIS1/nudF_dynein_reg"/>
</dbReference>
<dbReference type="EMBL" id="JANBQF010000012">
    <property type="protein sequence ID" value="KAJ2008082.1"/>
    <property type="molecule type" value="Genomic_DNA"/>
</dbReference>
<feature type="coiled-coil region" evidence="4">
    <location>
        <begin position="153"/>
        <end position="194"/>
    </location>
</feature>
<keyword evidence="6" id="KW-0560">Oxidoreductase</keyword>
<keyword evidence="1 3" id="KW-0853">WD repeat</keyword>
<evidence type="ECO:0000256" key="1">
    <source>
        <dbReference type="ARBA" id="ARBA00022574"/>
    </source>
</evidence>
<feature type="repeat" description="WD" evidence="3">
    <location>
        <begin position="587"/>
        <end position="605"/>
    </location>
</feature>
<dbReference type="GO" id="GO:0140680">
    <property type="term" value="F:histone H3K36me/H3K36me2 demethylase activity"/>
    <property type="evidence" value="ECO:0007669"/>
    <property type="project" value="UniProtKB-EC"/>
</dbReference>
<feature type="region of interest" description="Disordered" evidence="5">
    <location>
        <begin position="64"/>
        <end position="133"/>
    </location>
</feature>
<dbReference type="Proteomes" id="UP001150907">
    <property type="component" value="Unassembled WGS sequence"/>
</dbReference>
<feature type="repeat" description="WD" evidence="3">
    <location>
        <begin position="466"/>
        <end position="505"/>
    </location>
</feature>
<dbReference type="InterPro" id="IPR001680">
    <property type="entry name" value="WD40_rpt"/>
</dbReference>
<comment type="caution">
    <text evidence="6">The sequence shown here is derived from an EMBL/GenBank/DDBJ whole genome shotgun (WGS) entry which is preliminary data.</text>
</comment>
<dbReference type="InterPro" id="IPR015943">
    <property type="entry name" value="WD40/YVTN_repeat-like_dom_sf"/>
</dbReference>
<dbReference type="SUPFAM" id="SSF50978">
    <property type="entry name" value="WD40 repeat-like"/>
    <property type="match status" value="1"/>
</dbReference>
<dbReference type="EC" id="1.14.11.27" evidence="6"/>
<dbReference type="Gene3D" id="2.130.10.10">
    <property type="entry name" value="YVTN repeat-like/Quinoprotein amine dehydrogenase"/>
    <property type="match status" value="2"/>
</dbReference>
<dbReference type="InterPro" id="IPR019775">
    <property type="entry name" value="WD40_repeat_CS"/>
</dbReference>
<dbReference type="SMART" id="SM00320">
    <property type="entry name" value="WD40"/>
    <property type="match status" value="6"/>
</dbReference>
<evidence type="ECO:0000256" key="3">
    <source>
        <dbReference type="PROSITE-ProRule" id="PRU00221"/>
    </source>
</evidence>
<feature type="repeat" description="WD" evidence="3">
    <location>
        <begin position="294"/>
        <end position="325"/>
    </location>
</feature>
<protein>
    <submittedName>
        <fullName evidence="6">Mitochondrial fission protein</fullName>
        <ecNumber evidence="6">1.14.11.27</ecNumber>
    </submittedName>
</protein>
<evidence type="ECO:0000256" key="4">
    <source>
        <dbReference type="SAM" id="Coils"/>
    </source>
</evidence>
<evidence type="ECO:0000313" key="7">
    <source>
        <dbReference type="Proteomes" id="UP001150907"/>
    </source>
</evidence>
<proteinExistence type="predicted"/>
<keyword evidence="4" id="KW-0175">Coiled coil</keyword>
<dbReference type="PANTHER" id="PTHR44129">
    <property type="entry name" value="WD REPEAT-CONTAINING PROTEIN POP1"/>
    <property type="match status" value="1"/>
</dbReference>
<accession>A0A9W8EM57</accession>
<evidence type="ECO:0000256" key="5">
    <source>
        <dbReference type="SAM" id="MobiDB-lite"/>
    </source>
</evidence>
<evidence type="ECO:0000313" key="6">
    <source>
        <dbReference type="EMBL" id="KAJ2008082.1"/>
    </source>
</evidence>
<organism evidence="6 7">
    <name type="scientific">Coemansia thaxteri</name>
    <dbReference type="NCBI Taxonomy" id="2663907"/>
    <lineage>
        <taxon>Eukaryota</taxon>
        <taxon>Fungi</taxon>
        <taxon>Fungi incertae sedis</taxon>
        <taxon>Zoopagomycota</taxon>
        <taxon>Kickxellomycotina</taxon>
        <taxon>Kickxellomycetes</taxon>
        <taxon>Kickxellales</taxon>
        <taxon>Kickxellaceae</taxon>
        <taxon>Coemansia</taxon>
    </lineage>
</organism>
<name>A0A9W8EM57_9FUNG</name>
<feature type="repeat" description="WD" evidence="3">
    <location>
        <begin position="363"/>
        <end position="402"/>
    </location>
</feature>
<dbReference type="PROSITE" id="PS50294">
    <property type="entry name" value="WD_REPEATS_REGION"/>
    <property type="match status" value="4"/>
</dbReference>